<dbReference type="PhylomeDB" id="T1J6V8"/>
<evidence type="ECO:0008006" key="3">
    <source>
        <dbReference type="Google" id="ProtNLM"/>
    </source>
</evidence>
<organism evidence="1 2">
    <name type="scientific">Strigamia maritima</name>
    <name type="common">European centipede</name>
    <name type="synonym">Geophilus maritimus</name>
    <dbReference type="NCBI Taxonomy" id="126957"/>
    <lineage>
        <taxon>Eukaryota</taxon>
        <taxon>Metazoa</taxon>
        <taxon>Ecdysozoa</taxon>
        <taxon>Arthropoda</taxon>
        <taxon>Myriapoda</taxon>
        <taxon>Chilopoda</taxon>
        <taxon>Pleurostigmophora</taxon>
        <taxon>Geophilomorpha</taxon>
        <taxon>Linotaeniidae</taxon>
        <taxon>Strigamia</taxon>
    </lineage>
</organism>
<dbReference type="AlphaFoldDB" id="T1J6V8"/>
<sequence>MHRLVAYIYKLNSIYLSNARIGLENVTTEEDDAISRKLEDELLNFERKKLLTFCDNNALKILNGCSRGDYTGKFTFIGALGASVIDYAIVKDDNPDISLDILARTESDHLPLVVMLGWSFVLQPNIVSAPRVRWCWDKTVAAAFAEELDRELQEFTIDDSDRDLSNLVVYLNERMQRAATTAGVKRSGTRRVDLHWFDRECKGEKRKVRCCLYKFRSSHEKIDRLIYIAARKALRLLYHRKKKRDDDTWNRIRNSKNTTDFWKVVNSYRKRQDRKGQVVVIFRFIDR</sequence>
<evidence type="ECO:0000313" key="1">
    <source>
        <dbReference type="EnsemblMetazoa" id="SMAR009387-PA"/>
    </source>
</evidence>
<keyword evidence="2" id="KW-1185">Reference proteome</keyword>
<proteinExistence type="predicted"/>
<dbReference type="EnsemblMetazoa" id="SMAR009387-RA">
    <property type="protein sequence ID" value="SMAR009387-PA"/>
    <property type="gene ID" value="SMAR009387"/>
</dbReference>
<dbReference type="InterPro" id="IPR036691">
    <property type="entry name" value="Endo/exonu/phosph_ase_sf"/>
</dbReference>
<dbReference type="Gene3D" id="3.60.10.10">
    <property type="entry name" value="Endonuclease/exonuclease/phosphatase"/>
    <property type="match status" value="1"/>
</dbReference>
<reference evidence="1" key="2">
    <citation type="submission" date="2015-02" db="UniProtKB">
        <authorList>
            <consortium name="EnsemblMetazoa"/>
        </authorList>
    </citation>
    <scope>IDENTIFICATION</scope>
</reference>
<dbReference type="STRING" id="126957.T1J6V8"/>
<name>T1J6V8_STRMM</name>
<dbReference type="eggNOG" id="ENOG502SRB5">
    <property type="taxonomic scope" value="Eukaryota"/>
</dbReference>
<accession>T1J6V8</accession>
<dbReference type="EMBL" id="JH431896">
    <property type="status" value="NOT_ANNOTATED_CDS"/>
    <property type="molecule type" value="Genomic_DNA"/>
</dbReference>
<reference evidence="2" key="1">
    <citation type="submission" date="2011-05" db="EMBL/GenBank/DDBJ databases">
        <authorList>
            <person name="Richards S.R."/>
            <person name="Qu J."/>
            <person name="Jiang H."/>
            <person name="Jhangiani S.N."/>
            <person name="Agravi P."/>
            <person name="Goodspeed R."/>
            <person name="Gross S."/>
            <person name="Mandapat C."/>
            <person name="Jackson L."/>
            <person name="Mathew T."/>
            <person name="Pu L."/>
            <person name="Thornton R."/>
            <person name="Saada N."/>
            <person name="Wilczek-Boney K.B."/>
            <person name="Lee S."/>
            <person name="Kovar C."/>
            <person name="Wu Y."/>
            <person name="Scherer S.E."/>
            <person name="Worley K.C."/>
            <person name="Muzny D.M."/>
            <person name="Gibbs R."/>
        </authorList>
    </citation>
    <scope>NUCLEOTIDE SEQUENCE</scope>
    <source>
        <strain evidence="2">Brora</strain>
    </source>
</reference>
<protein>
    <recommendedName>
        <fullName evidence="3">Endonuclease/exonuclease/phosphatase domain-containing protein</fullName>
    </recommendedName>
</protein>
<dbReference type="HOGENOM" id="CLU_984545_0_0_1"/>
<dbReference type="Proteomes" id="UP000014500">
    <property type="component" value="Unassembled WGS sequence"/>
</dbReference>
<evidence type="ECO:0000313" key="2">
    <source>
        <dbReference type="Proteomes" id="UP000014500"/>
    </source>
</evidence>